<proteinExistence type="predicted"/>
<protein>
    <submittedName>
        <fullName evidence="2">Uncharacterized protein</fullName>
    </submittedName>
</protein>
<reference evidence="2 3" key="1">
    <citation type="journal article" date="2018" name="Biotechnol. Biofuels">
        <title>Integrative visual omics of the white-rot fungus Polyporus brumalis exposes the biotechnological potential of its oxidative enzymes for delignifying raw plant biomass.</title>
        <authorList>
            <person name="Miyauchi S."/>
            <person name="Rancon A."/>
            <person name="Drula E."/>
            <person name="Hage H."/>
            <person name="Chaduli D."/>
            <person name="Favel A."/>
            <person name="Grisel S."/>
            <person name="Henrissat B."/>
            <person name="Herpoel-Gimbert I."/>
            <person name="Ruiz-Duenas F.J."/>
            <person name="Chevret D."/>
            <person name="Hainaut M."/>
            <person name="Lin J."/>
            <person name="Wang M."/>
            <person name="Pangilinan J."/>
            <person name="Lipzen A."/>
            <person name="Lesage-Meessen L."/>
            <person name="Navarro D."/>
            <person name="Riley R."/>
            <person name="Grigoriev I.V."/>
            <person name="Zhou S."/>
            <person name="Raouche S."/>
            <person name="Rosso M.N."/>
        </authorList>
    </citation>
    <scope>NUCLEOTIDE SEQUENCE [LARGE SCALE GENOMIC DNA]</scope>
    <source>
        <strain evidence="2 3">BRFM 1820</strain>
    </source>
</reference>
<evidence type="ECO:0000313" key="3">
    <source>
        <dbReference type="Proteomes" id="UP000256964"/>
    </source>
</evidence>
<evidence type="ECO:0000256" key="1">
    <source>
        <dbReference type="SAM" id="MobiDB-lite"/>
    </source>
</evidence>
<name>A0A371CHV2_9APHY</name>
<gene>
    <name evidence="2" type="ORF">OH76DRAFT_1490781</name>
</gene>
<accession>A0A371CHV2</accession>
<dbReference type="AlphaFoldDB" id="A0A371CHV2"/>
<organism evidence="2 3">
    <name type="scientific">Lentinus brumalis</name>
    <dbReference type="NCBI Taxonomy" id="2498619"/>
    <lineage>
        <taxon>Eukaryota</taxon>
        <taxon>Fungi</taxon>
        <taxon>Dikarya</taxon>
        <taxon>Basidiomycota</taxon>
        <taxon>Agaricomycotina</taxon>
        <taxon>Agaricomycetes</taxon>
        <taxon>Polyporales</taxon>
        <taxon>Polyporaceae</taxon>
        <taxon>Lentinus</taxon>
    </lineage>
</organism>
<keyword evidence="3" id="KW-1185">Reference proteome</keyword>
<dbReference type="Proteomes" id="UP000256964">
    <property type="component" value="Unassembled WGS sequence"/>
</dbReference>
<feature type="region of interest" description="Disordered" evidence="1">
    <location>
        <begin position="1"/>
        <end position="24"/>
    </location>
</feature>
<dbReference type="EMBL" id="KZ857628">
    <property type="protein sequence ID" value="RDX39868.1"/>
    <property type="molecule type" value="Genomic_DNA"/>
</dbReference>
<feature type="compositionally biased region" description="Low complexity" evidence="1">
    <location>
        <begin position="1"/>
        <end position="13"/>
    </location>
</feature>
<evidence type="ECO:0000313" key="2">
    <source>
        <dbReference type="EMBL" id="RDX39868.1"/>
    </source>
</evidence>
<sequence>MQAVIPRLPGRPLSPRRPPTTSPLRSLHVAAAPLSHSYRGWYAVRALPLPVRCPGWQTVFLEAAILGTSSGEPSHRLVRCTHLSADLPRSLHDSPSLSQFVISKSPTQPGARAALLLSPWLAPPCDGRSLPEASGDVPLKLPRTTRMAASYRDTPGLSVERGRRCCKVSYQSSSSLRALMTHRPVLAGSLSS</sequence>